<comment type="caution">
    <text evidence="1">The sequence shown here is derived from an EMBL/GenBank/DDBJ whole genome shotgun (WGS) entry which is preliminary data.</text>
</comment>
<accession>A0A426YBI5</accession>
<reference evidence="1 2" key="1">
    <citation type="journal article" date="2014" name="Agronomy (Basel)">
        <title>A Draft Genome Sequence for Ensete ventricosum, the Drought-Tolerant Tree Against Hunger.</title>
        <authorList>
            <person name="Harrison J."/>
            <person name="Moore K.A."/>
            <person name="Paszkiewicz K."/>
            <person name="Jones T."/>
            <person name="Grant M."/>
            <person name="Ambacheew D."/>
            <person name="Muzemil S."/>
            <person name="Studholme D.J."/>
        </authorList>
    </citation>
    <scope>NUCLEOTIDE SEQUENCE [LARGE SCALE GENOMIC DNA]</scope>
</reference>
<protein>
    <submittedName>
        <fullName evidence="1">Uncharacterized protein</fullName>
    </submittedName>
</protein>
<feature type="non-terminal residue" evidence="1">
    <location>
        <position position="115"/>
    </location>
</feature>
<name>A0A426YBI5_ENSVE</name>
<evidence type="ECO:0000313" key="2">
    <source>
        <dbReference type="Proteomes" id="UP000287651"/>
    </source>
</evidence>
<dbReference type="Proteomes" id="UP000287651">
    <property type="component" value="Unassembled WGS sequence"/>
</dbReference>
<organism evidence="1 2">
    <name type="scientific">Ensete ventricosum</name>
    <name type="common">Abyssinian banana</name>
    <name type="synonym">Musa ensete</name>
    <dbReference type="NCBI Taxonomy" id="4639"/>
    <lineage>
        <taxon>Eukaryota</taxon>
        <taxon>Viridiplantae</taxon>
        <taxon>Streptophyta</taxon>
        <taxon>Embryophyta</taxon>
        <taxon>Tracheophyta</taxon>
        <taxon>Spermatophyta</taxon>
        <taxon>Magnoliopsida</taxon>
        <taxon>Liliopsida</taxon>
        <taxon>Zingiberales</taxon>
        <taxon>Musaceae</taxon>
        <taxon>Ensete</taxon>
    </lineage>
</organism>
<gene>
    <name evidence="1" type="ORF">B296_00037351</name>
</gene>
<evidence type="ECO:0000313" key="1">
    <source>
        <dbReference type="EMBL" id="RRT49095.1"/>
    </source>
</evidence>
<dbReference type="AlphaFoldDB" id="A0A426YBI5"/>
<dbReference type="EMBL" id="AMZH03013544">
    <property type="protein sequence ID" value="RRT49095.1"/>
    <property type="molecule type" value="Genomic_DNA"/>
</dbReference>
<sequence>MQGLPYRAVRPRTGRYTPVRQLTSTRTARYQAVSSKSTVDGRFRPVLAEGGRKKKRDRKWEKNLVTPRAALPRFPCAICCPRAKNRLRDPLPAGHSFSLRGEMFCLPTQGEGTRR</sequence>
<proteinExistence type="predicted"/>